<reference evidence="2 4" key="1">
    <citation type="journal article" date="2012" name="Nature">
        <title>Algal genomes reveal evolutionary mosaicism and the fate of nucleomorphs.</title>
        <authorList>
            <consortium name="DOE Joint Genome Institute"/>
            <person name="Curtis B.A."/>
            <person name="Tanifuji G."/>
            <person name="Burki F."/>
            <person name="Gruber A."/>
            <person name="Irimia M."/>
            <person name="Maruyama S."/>
            <person name="Arias M.C."/>
            <person name="Ball S.G."/>
            <person name="Gile G.H."/>
            <person name="Hirakawa Y."/>
            <person name="Hopkins J.F."/>
            <person name="Kuo A."/>
            <person name="Rensing S.A."/>
            <person name="Schmutz J."/>
            <person name="Symeonidi A."/>
            <person name="Elias M."/>
            <person name="Eveleigh R.J."/>
            <person name="Herman E.K."/>
            <person name="Klute M.J."/>
            <person name="Nakayama T."/>
            <person name="Obornik M."/>
            <person name="Reyes-Prieto A."/>
            <person name="Armbrust E.V."/>
            <person name="Aves S.J."/>
            <person name="Beiko R.G."/>
            <person name="Coutinho P."/>
            <person name="Dacks J.B."/>
            <person name="Durnford D.G."/>
            <person name="Fast N.M."/>
            <person name="Green B.R."/>
            <person name="Grisdale C.J."/>
            <person name="Hempel F."/>
            <person name="Henrissat B."/>
            <person name="Hoppner M.P."/>
            <person name="Ishida K."/>
            <person name="Kim E."/>
            <person name="Koreny L."/>
            <person name="Kroth P.G."/>
            <person name="Liu Y."/>
            <person name="Malik S.B."/>
            <person name="Maier U.G."/>
            <person name="McRose D."/>
            <person name="Mock T."/>
            <person name="Neilson J.A."/>
            <person name="Onodera N.T."/>
            <person name="Poole A.M."/>
            <person name="Pritham E.J."/>
            <person name="Richards T.A."/>
            <person name="Rocap G."/>
            <person name="Roy S.W."/>
            <person name="Sarai C."/>
            <person name="Schaack S."/>
            <person name="Shirato S."/>
            <person name="Slamovits C.H."/>
            <person name="Spencer D.F."/>
            <person name="Suzuki S."/>
            <person name="Worden A.Z."/>
            <person name="Zauner S."/>
            <person name="Barry K."/>
            <person name="Bell C."/>
            <person name="Bharti A.K."/>
            <person name="Crow J.A."/>
            <person name="Grimwood J."/>
            <person name="Kramer R."/>
            <person name="Lindquist E."/>
            <person name="Lucas S."/>
            <person name="Salamov A."/>
            <person name="McFadden G.I."/>
            <person name="Lane C.E."/>
            <person name="Keeling P.J."/>
            <person name="Gray M.W."/>
            <person name="Grigoriev I.V."/>
            <person name="Archibald J.M."/>
        </authorList>
    </citation>
    <scope>NUCLEOTIDE SEQUENCE</scope>
    <source>
        <strain evidence="2 4">CCMP2712</strain>
    </source>
</reference>
<dbReference type="HOGENOM" id="CLU_276882_0_0_1"/>
<feature type="compositionally biased region" description="Acidic residues" evidence="1">
    <location>
        <begin position="696"/>
        <end position="711"/>
    </location>
</feature>
<dbReference type="Proteomes" id="UP000011087">
    <property type="component" value="Unassembled WGS sequence"/>
</dbReference>
<accession>L1JGD7</accession>
<dbReference type="GeneID" id="17303872"/>
<dbReference type="AlphaFoldDB" id="L1JGD7"/>
<sequence length="1148" mass="127397">MPGSMRGRGSADAPLSANSVGFSSPLNINSPQVFSVYNPQSRPVKSMMKDNRMPLGRQAVRQQQQLRRSEMSAPSPRRDPETQGLAGKASFEQVISFLREFGERSSWEKVLSRQDTSGEKQLDQRQFEEALRESGFVSFMRMSPISVWDRAVGKSFRTSGVAELATTLSIVCAEERIRLLSSECSFVDKICAKMEGMTWQGEASVEGDSEDSLESERCSEASKEVASGDCEGAGSQEDEHVVQEEAGLLREAPGDAEQAAAPSLRLSGQDQGGDRGQECSAEQSREGHQSCQQLQQEEDDAACGEHDDMMWEEGTQEGTAPSPRAAAVPMQHPRADEHQDRKEAGREQTTSTDENSPAPALLPQLVHRPIHSVHRKQWEFSQKEFKAANVPLDRQRILQRLVKAAATSRQDNLSDGGSQGDGAEGGHDGPETLSCRLVRFPLSEEGEMPGGCGIMRYILSSEENADKLETSLGSSDGEDKLDDVDAPSAGGGASEGNQGSELETLPPDGGSSVVHPSVPEDRSCAVATIILELDGVLQNIPLVHYLSRDDPEDVFPPAAAGDESGGFHPHTLPTVSSSACLPDVSLPPKVDQGKDYQQWSGDEVKNRPGARGGGEQEDTDACWKSLDMEEEELMLNHPLPAPRPVAPASLSYAEDFSVRSLIDLKRETLLKVAPVATTLDTPSHDAHTARIHLEDEEKTENEEEQEQELQQEQEGGRFLECKYKEDLHEVLLDAWIAESAPFWLAGRGCGEKKKPRIRDGEAQLKVGGGGRRRRRREWEVVGMECSSVNVSAELEEARRTKGAVRKSSTETKSSKVRSAKTKEKETSDAEKSSEFRILLLEVMEGLVEFIRDGCGGDDDDDDDDEEEEEKVGWEGTRESLVNKLSLAHAMSSFRLHAEMVKCYQRLTSPLSTTRRKNLLRMGLMGMKEHRNDMKRAIEKSEIMLTSAMNLMMRGMFEVWTSETLMCKETVKLEAKCQRRRSVRVLFVSDGLNSIDSLSSALASLAGGLRRSSRHALLRFKECILIQSVEEVVAADVMRAEMLIWSMLAWTRRVEEERRVHADICLIQCVMARNLEKRCMKLWSVKKDNIKLLRRVFARSAAMWTERSVRSGERFLTDQKKCRRRRLQKELRFSSISCVAGRDTSGYGA</sequence>
<dbReference type="PaxDb" id="55529-EKX47204"/>
<dbReference type="RefSeq" id="XP_005834184.1">
    <property type="nucleotide sequence ID" value="XM_005834127.1"/>
</dbReference>
<proteinExistence type="predicted"/>
<reference evidence="3" key="3">
    <citation type="submission" date="2015-06" db="UniProtKB">
        <authorList>
            <consortium name="EnsemblProtists"/>
        </authorList>
    </citation>
    <scope>IDENTIFICATION</scope>
</reference>
<evidence type="ECO:0000313" key="2">
    <source>
        <dbReference type="EMBL" id="EKX47204.1"/>
    </source>
</evidence>
<name>L1JGD7_GUITC</name>
<evidence type="ECO:0000313" key="4">
    <source>
        <dbReference type="Proteomes" id="UP000011087"/>
    </source>
</evidence>
<feature type="compositionally biased region" description="Acidic residues" evidence="1">
    <location>
        <begin position="855"/>
        <end position="869"/>
    </location>
</feature>
<feature type="region of interest" description="Disordered" evidence="1">
    <location>
        <begin position="695"/>
        <end position="714"/>
    </location>
</feature>
<feature type="compositionally biased region" description="Basic and acidic residues" evidence="1">
    <location>
        <begin position="333"/>
        <end position="346"/>
    </location>
</feature>
<feature type="region of interest" description="Disordered" evidence="1">
    <location>
        <begin position="202"/>
        <end position="240"/>
    </location>
</feature>
<evidence type="ECO:0000256" key="1">
    <source>
        <dbReference type="SAM" id="MobiDB-lite"/>
    </source>
</evidence>
<organism evidence="2">
    <name type="scientific">Guillardia theta (strain CCMP2712)</name>
    <name type="common">Cryptophyte</name>
    <dbReference type="NCBI Taxonomy" id="905079"/>
    <lineage>
        <taxon>Eukaryota</taxon>
        <taxon>Cryptophyceae</taxon>
        <taxon>Pyrenomonadales</taxon>
        <taxon>Geminigeraceae</taxon>
        <taxon>Guillardia</taxon>
    </lineage>
</organism>
<feature type="region of interest" description="Disordered" evidence="1">
    <location>
        <begin position="853"/>
        <end position="874"/>
    </location>
</feature>
<feature type="compositionally biased region" description="Low complexity" evidence="1">
    <location>
        <begin position="57"/>
        <end position="66"/>
    </location>
</feature>
<keyword evidence="4" id="KW-1185">Reference proteome</keyword>
<feature type="region of interest" description="Disordered" evidence="1">
    <location>
        <begin position="796"/>
        <end position="828"/>
    </location>
</feature>
<feature type="compositionally biased region" description="Basic and acidic residues" evidence="1">
    <location>
        <begin position="214"/>
        <end position="223"/>
    </location>
</feature>
<gene>
    <name evidence="2" type="ORF">GUITHDRAFT_107115</name>
</gene>
<protein>
    <submittedName>
        <fullName evidence="2 3">Uncharacterized protein</fullName>
    </submittedName>
</protein>
<reference evidence="4" key="2">
    <citation type="submission" date="2012-11" db="EMBL/GenBank/DDBJ databases">
        <authorList>
            <person name="Kuo A."/>
            <person name="Curtis B.A."/>
            <person name="Tanifuji G."/>
            <person name="Burki F."/>
            <person name="Gruber A."/>
            <person name="Irimia M."/>
            <person name="Maruyama S."/>
            <person name="Arias M.C."/>
            <person name="Ball S.G."/>
            <person name="Gile G.H."/>
            <person name="Hirakawa Y."/>
            <person name="Hopkins J.F."/>
            <person name="Rensing S.A."/>
            <person name="Schmutz J."/>
            <person name="Symeonidi A."/>
            <person name="Elias M."/>
            <person name="Eveleigh R.J."/>
            <person name="Herman E.K."/>
            <person name="Klute M.J."/>
            <person name="Nakayama T."/>
            <person name="Obornik M."/>
            <person name="Reyes-Prieto A."/>
            <person name="Armbrust E.V."/>
            <person name="Aves S.J."/>
            <person name="Beiko R.G."/>
            <person name="Coutinho P."/>
            <person name="Dacks J.B."/>
            <person name="Durnford D.G."/>
            <person name="Fast N.M."/>
            <person name="Green B.R."/>
            <person name="Grisdale C."/>
            <person name="Hempe F."/>
            <person name="Henrissat B."/>
            <person name="Hoppner M.P."/>
            <person name="Ishida K.-I."/>
            <person name="Kim E."/>
            <person name="Koreny L."/>
            <person name="Kroth P.G."/>
            <person name="Liu Y."/>
            <person name="Malik S.-B."/>
            <person name="Maier U.G."/>
            <person name="McRose D."/>
            <person name="Mock T."/>
            <person name="Neilson J.A."/>
            <person name="Onodera N.T."/>
            <person name="Poole A.M."/>
            <person name="Pritham E.J."/>
            <person name="Richards T.A."/>
            <person name="Rocap G."/>
            <person name="Roy S.W."/>
            <person name="Sarai C."/>
            <person name="Schaack S."/>
            <person name="Shirato S."/>
            <person name="Slamovits C.H."/>
            <person name="Spencer D.F."/>
            <person name="Suzuki S."/>
            <person name="Worden A.Z."/>
            <person name="Zauner S."/>
            <person name="Barry K."/>
            <person name="Bell C."/>
            <person name="Bharti A.K."/>
            <person name="Crow J.A."/>
            <person name="Grimwood J."/>
            <person name="Kramer R."/>
            <person name="Lindquist E."/>
            <person name="Lucas S."/>
            <person name="Salamov A."/>
            <person name="McFadden G.I."/>
            <person name="Lane C.E."/>
            <person name="Keeling P.J."/>
            <person name="Gray M.W."/>
            <person name="Grigoriev I.V."/>
            <person name="Archibald J.M."/>
        </authorList>
    </citation>
    <scope>NUCLEOTIDE SEQUENCE</scope>
    <source>
        <strain evidence="4">CCMP2712</strain>
    </source>
</reference>
<feature type="region of interest" description="Disordered" evidence="1">
    <location>
        <begin position="1"/>
        <end position="86"/>
    </location>
</feature>
<dbReference type="EMBL" id="JH992991">
    <property type="protein sequence ID" value="EKX47204.1"/>
    <property type="molecule type" value="Genomic_DNA"/>
</dbReference>
<evidence type="ECO:0000313" key="3">
    <source>
        <dbReference type="EnsemblProtists" id="EKX47204"/>
    </source>
</evidence>
<feature type="region of interest" description="Disordered" evidence="1">
    <location>
        <begin position="406"/>
        <end position="432"/>
    </location>
</feature>
<feature type="region of interest" description="Disordered" evidence="1">
    <location>
        <begin position="469"/>
        <end position="518"/>
    </location>
</feature>
<feature type="region of interest" description="Disordered" evidence="1">
    <location>
        <begin position="252"/>
        <end position="360"/>
    </location>
</feature>
<dbReference type="KEGG" id="gtt:GUITHDRAFT_107115"/>
<feature type="compositionally biased region" description="Polar residues" evidence="1">
    <location>
        <begin position="16"/>
        <end position="43"/>
    </location>
</feature>
<dbReference type="EnsemblProtists" id="EKX47204">
    <property type="protein sequence ID" value="EKX47204"/>
    <property type="gene ID" value="GUITHDRAFT_107115"/>
</dbReference>
<feature type="compositionally biased region" description="Basic and acidic residues" evidence="1">
    <location>
        <begin position="272"/>
        <end position="288"/>
    </location>
</feature>
<feature type="region of interest" description="Disordered" evidence="1">
    <location>
        <begin position="588"/>
        <end position="618"/>
    </location>
</feature>